<comment type="caution">
    <text evidence="9">Lacks conserved residue(s) required for the propagation of feature annotation.</text>
</comment>
<keyword evidence="3" id="KW-0677">Repeat</keyword>
<keyword evidence="6" id="KW-1015">Disulfide bond</keyword>
<dbReference type="InterPro" id="IPR036055">
    <property type="entry name" value="LDL_receptor-like_sf"/>
</dbReference>
<reference evidence="10" key="1">
    <citation type="submission" date="2021-03" db="EMBL/GenBank/DDBJ databases">
        <authorList>
            <person name="Bekaert M."/>
        </authorList>
    </citation>
    <scope>NUCLEOTIDE SEQUENCE</scope>
</reference>
<dbReference type="CDD" id="cd00112">
    <property type="entry name" value="LDLa"/>
    <property type="match status" value="1"/>
</dbReference>
<dbReference type="GO" id="GO:0042562">
    <property type="term" value="F:hormone binding"/>
    <property type="evidence" value="ECO:0007669"/>
    <property type="project" value="TreeGrafter"/>
</dbReference>
<evidence type="ECO:0000256" key="4">
    <source>
        <dbReference type="ARBA" id="ARBA00022989"/>
    </source>
</evidence>
<keyword evidence="4" id="KW-1133">Transmembrane helix</keyword>
<dbReference type="PANTHER" id="PTHR22722:SF14">
    <property type="entry name" value="MEGALIN, ISOFORM A"/>
    <property type="match status" value="1"/>
</dbReference>
<dbReference type="PROSITE" id="PS01209">
    <property type="entry name" value="LDLRA_1"/>
    <property type="match status" value="2"/>
</dbReference>
<proteinExistence type="predicted"/>
<evidence type="ECO:0000256" key="5">
    <source>
        <dbReference type="ARBA" id="ARBA00023136"/>
    </source>
</evidence>
<dbReference type="GO" id="GO:0043235">
    <property type="term" value="C:receptor complex"/>
    <property type="evidence" value="ECO:0007669"/>
    <property type="project" value="TreeGrafter"/>
</dbReference>
<comment type="caution">
    <text evidence="10">The sequence shown here is derived from an EMBL/GenBank/DDBJ whole genome shotgun (WGS) entry which is preliminary data.</text>
</comment>
<sequence length="351" mass="40217">MTIVSGLVSGVTEKRMMSDLSDEANCTEYTCPIYQTKCANGYKCLYRHQFCDGDVDCTDGSDEDEAFCQDYKCLDGYMKCRDEQQCIRVDAMCWLDTVRHHCNDGSDMDEEFCKAADCGENARKCDDGAHCVYDFNMCNGFQNCPDGSDEALQNCTKDRQCQSGLWKCADGIECIDERFVCDKWRFCSDKSDENPELCTQDRQCTSGYSKCADEIQCIADGKECTGDSECIDFSDESPEICHNKLPPVVKDLRAIPYQGKIKVFWMWPDFAGSARGYKIIYGKELSSVRHTQDLGPSRIMHIINNLEPYTSDDYWSMNCEGVPWRSDEKCNQPEKSRKRRLMYYVINRAKF</sequence>
<gene>
    <name evidence="10" type="ORF">MEDL_64036</name>
</gene>
<organism evidence="10 11">
    <name type="scientific">Mytilus edulis</name>
    <name type="common">Blue mussel</name>
    <dbReference type="NCBI Taxonomy" id="6550"/>
    <lineage>
        <taxon>Eukaryota</taxon>
        <taxon>Metazoa</taxon>
        <taxon>Spiralia</taxon>
        <taxon>Lophotrochozoa</taxon>
        <taxon>Mollusca</taxon>
        <taxon>Bivalvia</taxon>
        <taxon>Autobranchia</taxon>
        <taxon>Pteriomorphia</taxon>
        <taxon>Mytilida</taxon>
        <taxon>Mytiloidea</taxon>
        <taxon>Mytilidae</taxon>
        <taxon>Mytilinae</taxon>
        <taxon>Mytilus</taxon>
    </lineage>
</organism>
<dbReference type="GO" id="GO:0016324">
    <property type="term" value="C:apical plasma membrane"/>
    <property type="evidence" value="ECO:0007669"/>
    <property type="project" value="TreeGrafter"/>
</dbReference>
<evidence type="ECO:0000313" key="10">
    <source>
        <dbReference type="EMBL" id="CAG2252438.1"/>
    </source>
</evidence>
<dbReference type="PANTHER" id="PTHR22722">
    <property type="entry name" value="LOW-DENSITY LIPOPROTEIN RECEPTOR-RELATED PROTEIN 2-RELATED"/>
    <property type="match status" value="1"/>
</dbReference>
<dbReference type="Proteomes" id="UP000683360">
    <property type="component" value="Unassembled WGS sequence"/>
</dbReference>
<evidence type="ECO:0000256" key="6">
    <source>
        <dbReference type="ARBA" id="ARBA00023157"/>
    </source>
</evidence>
<comment type="subcellular location">
    <subcellularLocation>
        <location evidence="1">Membrane</location>
        <topology evidence="1">Single-pass membrane protein</topology>
    </subcellularLocation>
</comment>
<evidence type="ECO:0000256" key="3">
    <source>
        <dbReference type="ARBA" id="ARBA00022737"/>
    </source>
</evidence>
<evidence type="ECO:0000256" key="1">
    <source>
        <dbReference type="ARBA" id="ARBA00004167"/>
    </source>
</evidence>
<dbReference type="AlphaFoldDB" id="A0A8S3V2U8"/>
<dbReference type="InterPro" id="IPR051221">
    <property type="entry name" value="LDLR-related"/>
</dbReference>
<dbReference type="OrthoDB" id="10062665at2759"/>
<keyword evidence="8" id="KW-0325">Glycoprotein</keyword>
<dbReference type="PRINTS" id="PR00261">
    <property type="entry name" value="LDLRECEPTOR"/>
</dbReference>
<evidence type="ECO:0000313" key="11">
    <source>
        <dbReference type="Proteomes" id="UP000683360"/>
    </source>
</evidence>
<accession>A0A8S3V2U8</accession>
<protein>
    <submittedName>
        <fullName evidence="10">Uncharacterized protein</fullName>
    </submittedName>
</protein>
<keyword evidence="5" id="KW-0472">Membrane</keyword>
<dbReference type="InterPro" id="IPR023415">
    <property type="entry name" value="LDLR_class-A_CS"/>
</dbReference>
<dbReference type="Gene3D" id="4.10.400.10">
    <property type="entry name" value="Low-density Lipoprotein Receptor"/>
    <property type="match status" value="3"/>
</dbReference>
<dbReference type="SMART" id="SM00192">
    <property type="entry name" value="LDLa"/>
    <property type="match status" value="4"/>
</dbReference>
<keyword evidence="7" id="KW-0675">Receptor</keyword>
<evidence type="ECO:0000256" key="7">
    <source>
        <dbReference type="ARBA" id="ARBA00023170"/>
    </source>
</evidence>
<keyword evidence="11" id="KW-1185">Reference proteome</keyword>
<dbReference type="Pfam" id="PF00057">
    <property type="entry name" value="Ldl_recept_a"/>
    <property type="match status" value="2"/>
</dbReference>
<evidence type="ECO:0000256" key="2">
    <source>
        <dbReference type="ARBA" id="ARBA00022692"/>
    </source>
</evidence>
<dbReference type="EMBL" id="CAJPWZ010003121">
    <property type="protein sequence ID" value="CAG2252438.1"/>
    <property type="molecule type" value="Genomic_DNA"/>
</dbReference>
<name>A0A8S3V2U8_MYTED</name>
<dbReference type="SUPFAM" id="SSF57424">
    <property type="entry name" value="LDL receptor-like module"/>
    <property type="match status" value="3"/>
</dbReference>
<keyword evidence="2" id="KW-0812">Transmembrane</keyword>
<evidence type="ECO:0000256" key="8">
    <source>
        <dbReference type="ARBA" id="ARBA00023180"/>
    </source>
</evidence>
<evidence type="ECO:0000256" key="9">
    <source>
        <dbReference type="PROSITE-ProRule" id="PRU00124"/>
    </source>
</evidence>
<dbReference type="GO" id="GO:0006898">
    <property type="term" value="P:receptor-mediated endocytosis"/>
    <property type="evidence" value="ECO:0007669"/>
    <property type="project" value="TreeGrafter"/>
</dbReference>
<dbReference type="InterPro" id="IPR002172">
    <property type="entry name" value="LDrepeatLR_classA_rpt"/>
</dbReference>
<dbReference type="PROSITE" id="PS50068">
    <property type="entry name" value="LDLRA_2"/>
    <property type="match status" value="4"/>
</dbReference>